<evidence type="ECO:0000256" key="1">
    <source>
        <dbReference type="PROSITE-ProRule" id="PRU00175"/>
    </source>
</evidence>
<feature type="compositionally biased region" description="Polar residues" evidence="2">
    <location>
        <begin position="32"/>
        <end position="44"/>
    </location>
</feature>
<dbReference type="EnsemblProtists" id="EOD03952">
    <property type="protein sequence ID" value="EOD03952"/>
    <property type="gene ID" value="EMIHUDRAFT_108063"/>
</dbReference>
<dbReference type="PaxDb" id="2903-EOD03952"/>
<dbReference type="RefSeq" id="XP_005756381.1">
    <property type="nucleotide sequence ID" value="XM_005756324.1"/>
</dbReference>
<protein>
    <recommendedName>
        <fullName evidence="3">RING-type domain-containing protein</fullName>
    </recommendedName>
</protein>
<keyword evidence="1" id="KW-0479">Metal-binding</keyword>
<dbReference type="GeneID" id="17250069"/>
<organism evidence="4 5">
    <name type="scientific">Emiliania huxleyi (strain CCMP1516)</name>
    <dbReference type="NCBI Taxonomy" id="280463"/>
    <lineage>
        <taxon>Eukaryota</taxon>
        <taxon>Haptista</taxon>
        <taxon>Haptophyta</taxon>
        <taxon>Prymnesiophyceae</taxon>
        <taxon>Isochrysidales</taxon>
        <taxon>Noelaerhabdaceae</taxon>
        <taxon>Emiliania</taxon>
    </lineage>
</organism>
<name>A0A0D3HY67_EMIH1</name>
<dbReference type="SUPFAM" id="SSF57850">
    <property type="entry name" value="RING/U-box"/>
    <property type="match status" value="1"/>
</dbReference>
<keyword evidence="5" id="KW-1185">Reference proteome</keyword>
<keyword evidence="1" id="KW-0862">Zinc</keyword>
<dbReference type="HOGENOM" id="CLU_1130824_0_0_1"/>
<proteinExistence type="predicted"/>
<dbReference type="Gene3D" id="3.30.40.10">
    <property type="entry name" value="Zinc/RING finger domain, C3HC4 (zinc finger)"/>
    <property type="match status" value="1"/>
</dbReference>
<evidence type="ECO:0000256" key="2">
    <source>
        <dbReference type="SAM" id="MobiDB-lite"/>
    </source>
</evidence>
<accession>A0A0D3HY67</accession>
<evidence type="ECO:0000313" key="5">
    <source>
        <dbReference type="Proteomes" id="UP000013827"/>
    </source>
</evidence>
<reference evidence="5" key="1">
    <citation type="journal article" date="2013" name="Nature">
        <title>Pan genome of the phytoplankton Emiliania underpins its global distribution.</title>
        <authorList>
            <person name="Read B.A."/>
            <person name="Kegel J."/>
            <person name="Klute M.J."/>
            <person name="Kuo A."/>
            <person name="Lefebvre S.C."/>
            <person name="Maumus F."/>
            <person name="Mayer C."/>
            <person name="Miller J."/>
            <person name="Monier A."/>
            <person name="Salamov A."/>
            <person name="Young J."/>
            <person name="Aguilar M."/>
            <person name="Claverie J.M."/>
            <person name="Frickenhaus S."/>
            <person name="Gonzalez K."/>
            <person name="Herman E.K."/>
            <person name="Lin Y.C."/>
            <person name="Napier J."/>
            <person name="Ogata H."/>
            <person name="Sarno A.F."/>
            <person name="Shmutz J."/>
            <person name="Schroeder D."/>
            <person name="de Vargas C."/>
            <person name="Verret F."/>
            <person name="von Dassow P."/>
            <person name="Valentin K."/>
            <person name="Van de Peer Y."/>
            <person name="Wheeler G."/>
            <person name="Dacks J.B."/>
            <person name="Delwiche C.F."/>
            <person name="Dyhrman S.T."/>
            <person name="Glockner G."/>
            <person name="John U."/>
            <person name="Richards T."/>
            <person name="Worden A.Z."/>
            <person name="Zhang X."/>
            <person name="Grigoriev I.V."/>
            <person name="Allen A.E."/>
            <person name="Bidle K."/>
            <person name="Borodovsky M."/>
            <person name="Bowler C."/>
            <person name="Brownlee C."/>
            <person name="Cock J.M."/>
            <person name="Elias M."/>
            <person name="Gladyshev V.N."/>
            <person name="Groth M."/>
            <person name="Guda C."/>
            <person name="Hadaegh A."/>
            <person name="Iglesias-Rodriguez M.D."/>
            <person name="Jenkins J."/>
            <person name="Jones B.M."/>
            <person name="Lawson T."/>
            <person name="Leese F."/>
            <person name="Lindquist E."/>
            <person name="Lobanov A."/>
            <person name="Lomsadze A."/>
            <person name="Malik S.B."/>
            <person name="Marsh M.E."/>
            <person name="Mackinder L."/>
            <person name="Mock T."/>
            <person name="Mueller-Roeber B."/>
            <person name="Pagarete A."/>
            <person name="Parker M."/>
            <person name="Probert I."/>
            <person name="Quesneville H."/>
            <person name="Raines C."/>
            <person name="Rensing S.A."/>
            <person name="Riano-Pachon D.M."/>
            <person name="Richier S."/>
            <person name="Rokitta S."/>
            <person name="Shiraiwa Y."/>
            <person name="Soanes D.M."/>
            <person name="van der Giezen M."/>
            <person name="Wahlund T.M."/>
            <person name="Williams B."/>
            <person name="Wilson W."/>
            <person name="Wolfe G."/>
            <person name="Wurch L.L."/>
        </authorList>
    </citation>
    <scope>NUCLEOTIDE SEQUENCE</scope>
</reference>
<feature type="compositionally biased region" description="Acidic residues" evidence="2">
    <location>
        <begin position="212"/>
        <end position="228"/>
    </location>
</feature>
<feature type="region of interest" description="Disordered" evidence="2">
    <location>
        <begin position="200"/>
        <end position="232"/>
    </location>
</feature>
<feature type="region of interest" description="Disordered" evidence="2">
    <location>
        <begin position="32"/>
        <end position="85"/>
    </location>
</feature>
<dbReference type="PROSITE" id="PS50089">
    <property type="entry name" value="ZF_RING_2"/>
    <property type="match status" value="1"/>
</dbReference>
<dbReference type="Proteomes" id="UP000013827">
    <property type="component" value="Unassembled WGS sequence"/>
</dbReference>
<dbReference type="InterPro" id="IPR013083">
    <property type="entry name" value="Znf_RING/FYVE/PHD"/>
</dbReference>
<keyword evidence="1" id="KW-0863">Zinc-finger</keyword>
<feature type="domain" description="RING-type" evidence="3">
    <location>
        <begin position="124"/>
        <end position="179"/>
    </location>
</feature>
<reference evidence="4" key="2">
    <citation type="submission" date="2024-10" db="UniProtKB">
        <authorList>
            <consortium name="EnsemblProtists"/>
        </authorList>
    </citation>
    <scope>IDENTIFICATION</scope>
</reference>
<dbReference type="GO" id="GO:0008270">
    <property type="term" value="F:zinc ion binding"/>
    <property type="evidence" value="ECO:0007669"/>
    <property type="project" value="UniProtKB-KW"/>
</dbReference>
<dbReference type="KEGG" id="ehx:EMIHUDRAFT_108063"/>
<dbReference type="InterPro" id="IPR001841">
    <property type="entry name" value="Znf_RING"/>
</dbReference>
<feature type="compositionally biased region" description="Low complexity" evidence="2">
    <location>
        <begin position="56"/>
        <end position="74"/>
    </location>
</feature>
<dbReference type="AlphaFoldDB" id="A0A0D3HY67"/>
<evidence type="ECO:0000259" key="3">
    <source>
        <dbReference type="PROSITE" id="PS50089"/>
    </source>
</evidence>
<evidence type="ECO:0000313" key="4">
    <source>
        <dbReference type="EnsemblProtists" id="EOD03952"/>
    </source>
</evidence>
<sequence>MARRTPSPRDCWMSILRVCTCCVDDRDIDVPSQSLLPPAQQNTHSVERSAPTEDGSAPAPTAAPATARSPSAAPKGDPLAGTVPASSTVDSLESYNAMLGSLASAGEIARPASVAAEDLNVEVCAVCCSDIVLGPQSAIKLMSIPPGDAPRHFDCGHVLHADCFAVYICSHGHACPICKLDPSRGADSPVRGAGCDGAAGTDAGAGGAGAEGGEERDDSELGEDEWALQEERDVQASIAASLRAEV</sequence>